<keyword evidence="1" id="KW-0812">Transmembrane</keyword>
<protein>
    <submittedName>
        <fullName evidence="2">Uncharacterized protein</fullName>
    </submittedName>
</protein>
<keyword evidence="1" id="KW-1133">Transmembrane helix</keyword>
<reference evidence="2 3" key="1">
    <citation type="submission" date="2019-03" db="EMBL/GenBank/DDBJ databases">
        <title>Single cell metagenomics reveals metabolic interactions within the superorganism composed of flagellate Streblomastix strix and complex community of Bacteroidetes bacteria on its surface.</title>
        <authorList>
            <person name="Treitli S.C."/>
            <person name="Kolisko M."/>
            <person name="Husnik F."/>
            <person name="Keeling P."/>
            <person name="Hampl V."/>
        </authorList>
    </citation>
    <scope>NUCLEOTIDE SEQUENCE [LARGE SCALE GENOMIC DNA]</scope>
    <source>
        <strain evidence="2">ST1C</strain>
    </source>
</reference>
<evidence type="ECO:0000313" key="3">
    <source>
        <dbReference type="Proteomes" id="UP000324800"/>
    </source>
</evidence>
<accession>A0A5J4TAW2</accession>
<feature type="non-terminal residue" evidence="2">
    <location>
        <position position="1"/>
    </location>
</feature>
<proteinExistence type="predicted"/>
<dbReference type="AlphaFoldDB" id="A0A5J4TAW2"/>
<gene>
    <name evidence="2" type="ORF">EZS28_049794</name>
</gene>
<sequence length="128" mass="14534">LDPFPFVIVVVGIVIGSQSIVSYQIRSISPSPFVCGVHHPPTNPHLHRFTEPPCFLSLSNLLVFPSCYCYCYCYCYYYCCYYYSVFFLATASKSCSSNLDLFNPFPLSTACYFSLSYILLDSFLLDLS</sequence>
<feature type="transmembrane region" description="Helical" evidence="1">
    <location>
        <begin position="6"/>
        <end position="23"/>
    </location>
</feature>
<comment type="caution">
    <text evidence="2">The sequence shown here is derived from an EMBL/GenBank/DDBJ whole genome shotgun (WGS) entry which is preliminary data.</text>
</comment>
<dbReference type="Proteomes" id="UP000324800">
    <property type="component" value="Unassembled WGS sequence"/>
</dbReference>
<evidence type="ECO:0000256" key="1">
    <source>
        <dbReference type="SAM" id="Phobius"/>
    </source>
</evidence>
<organism evidence="2 3">
    <name type="scientific">Streblomastix strix</name>
    <dbReference type="NCBI Taxonomy" id="222440"/>
    <lineage>
        <taxon>Eukaryota</taxon>
        <taxon>Metamonada</taxon>
        <taxon>Preaxostyla</taxon>
        <taxon>Oxymonadida</taxon>
        <taxon>Streblomastigidae</taxon>
        <taxon>Streblomastix</taxon>
    </lineage>
</organism>
<dbReference type="EMBL" id="SNRW01035884">
    <property type="protein sequence ID" value="KAA6354680.1"/>
    <property type="molecule type" value="Genomic_DNA"/>
</dbReference>
<keyword evidence="1" id="KW-0472">Membrane</keyword>
<evidence type="ECO:0000313" key="2">
    <source>
        <dbReference type="EMBL" id="KAA6354680.1"/>
    </source>
</evidence>
<name>A0A5J4TAW2_9EUKA</name>